<evidence type="ECO:0000259" key="14">
    <source>
        <dbReference type="Pfam" id="PF07715"/>
    </source>
</evidence>
<evidence type="ECO:0000256" key="6">
    <source>
        <dbReference type="ARBA" id="ARBA00023077"/>
    </source>
</evidence>
<dbReference type="PROSITE" id="PS52016">
    <property type="entry name" value="TONB_DEPENDENT_REC_3"/>
    <property type="match status" value="1"/>
</dbReference>
<evidence type="ECO:0000256" key="8">
    <source>
        <dbReference type="ARBA" id="ARBA00023170"/>
    </source>
</evidence>
<dbReference type="Gene3D" id="2.40.170.20">
    <property type="entry name" value="TonB-dependent receptor, beta-barrel domain"/>
    <property type="match status" value="1"/>
</dbReference>
<feature type="chain" id="PRO_5020886387" evidence="12">
    <location>
        <begin position="20"/>
        <end position="646"/>
    </location>
</feature>
<keyword evidence="16" id="KW-1185">Reference proteome</keyword>
<sequence>MRYILVLLLFFIHSLYANADSLDSLLEEYESTSLNSLQTVDEKMGHVVVYSQKEIRLMQYDTLDDILKELPRKNLNKNRFGVNSSALSGTSVSVSGFFRFFINDHEISSIHTQSSSITWGDMPLDFVDYIEVYYGDSSFALGNSTGVYFIRIYTKNAQKINGGEIVYKVTDNGSNTQSVMHSQTLSNGWSYLFFASRNNVNDESDSNYSETIDNDSQREYYYLDLSNDRTKINLAYSHLDKDAYLSLSKDLDPDEGTIKAESIYFDVSHYFLEDKSLKLNLSYDINNRFFYQKNDGGLSIVPIRNPYIPVYNISSYMEDLELTKKNLYLSKSTQFGDHTLFTAFNYTNNKYKVKNRKYTETFIPTNITTNYSVDHFNDFEEESIYSFLLQDEYRPFDDLVLIGNLKLDRYKRNDFVDDSTETLYRAGFIYTPTQNFGLKGFYNKTYIPPSFYNIDFISANEEEIKTQKYRFYTLEGVFTTENSKTSLQYNNIRINDFVYLTPVGFINVPYVIRTEGFIFNYEYLFNNTDKLQFNYFVTTLNRSATNADRGGFLKYMAKKGNFEYFGSVVYRNSYDYDEITVPSSFDMNVGATYYFSNDISLGLKVENLLDKSTQTVYTDMSDTNNPEQYVFKDRARSAILTLKWVF</sequence>
<evidence type="ECO:0000256" key="2">
    <source>
        <dbReference type="ARBA" id="ARBA00022448"/>
    </source>
</evidence>
<proteinExistence type="inferred from homology"/>
<feature type="signal peptide" evidence="12">
    <location>
        <begin position="1"/>
        <end position="19"/>
    </location>
</feature>
<keyword evidence="6 11" id="KW-0798">TonB box</keyword>
<gene>
    <name evidence="15" type="ORF">CRV04_02670</name>
</gene>
<evidence type="ECO:0000256" key="1">
    <source>
        <dbReference type="ARBA" id="ARBA00004571"/>
    </source>
</evidence>
<dbReference type="Pfam" id="PF07715">
    <property type="entry name" value="Plug"/>
    <property type="match status" value="1"/>
</dbReference>
<keyword evidence="7 10" id="KW-0472">Membrane</keyword>
<dbReference type="RefSeq" id="WP_128995126.1">
    <property type="nucleotide sequence ID" value="NZ_PDKN01000002.1"/>
</dbReference>
<keyword evidence="5 12" id="KW-0732">Signal</keyword>
<dbReference type="Pfam" id="PF00593">
    <property type="entry name" value="TonB_dep_Rec_b-barrel"/>
    <property type="match status" value="1"/>
</dbReference>
<dbReference type="InterPro" id="IPR000531">
    <property type="entry name" value="Beta-barrel_TonB"/>
</dbReference>
<dbReference type="Gene3D" id="2.170.130.10">
    <property type="entry name" value="TonB-dependent receptor, plug domain"/>
    <property type="match status" value="1"/>
</dbReference>
<dbReference type="AlphaFoldDB" id="A0A4Q0XRH8"/>
<evidence type="ECO:0000256" key="11">
    <source>
        <dbReference type="RuleBase" id="RU003357"/>
    </source>
</evidence>
<keyword evidence="8 15" id="KW-0675">Receptor</keyword>
<dbReference type="GO" id="GO:0044718">
    <property type="term" value="P:siderophore transmembrane transport"/>
    <property type="evidence" value="ECO:0007669"/>
    <property type="project" value="TreeGrafter"/>
</dbReference>
<evidence type="ECO:0000256" key="12">
    <source>
        <dbReference type="SAM" id="SignalP"/>
    </source>
</evidence>
<dbReference type="InterPro" id="IPR037066">
    <property type="entry name" value="Plug_dom_sf"/>
</dbReference>
<feature type="domain" description="TonB-dependent receptor plug" evidence="14">
    <location>
        <begin position="44"/>
        <end position="144"/>
    </location>
</feature>
<evidence type="ECO:0000256" key="9">
    <source>
        <dbReference type="ARBA" id="ARBA00023237"/>
    </source>
</evidence>
<dbReference type="GO" id="GO:0009279">
    <property type="term" value="C:cell outer membrane"/>
    <property type="evidence" value="ECO:0007669"/>
    <property type="project" value="UniProtKB-SubCell"/>
</dbReference>
<dbReference type="InterPro" id="IPR039426">
    <property type="entry name" value="TonB-dep_rcpt-like"/>
</dbReference>
<keyword evidence="9 10" id="KW-0998">Cell outer membrane</keyword>
<evidence type="ECO:0000259" key="13">
    <source>
        <dbReference type="Pfam" id="PF00593"/>
    </source>
</evidence>
<comment type="subcellular location">
    <subcellularLocation>
        <location evidence="1 10">Cell outer membrane</location>
        <topology evidence="1 10">Multi-pass membrane protein</topology>
    </subcellularLocation>
</comment>
<dbReference type="InterPro" id="IPR036942">
    <property type="entry name" value="Beta-barrel_TonB_sf"/>
</dbReference>
<dbReference type="Proteomes" id="UP000290657">
    <property type="component" value="Unassembled WGS sequence"/>
</dbReference>
<comment type="similarity">
    <text evidence="10 11">Belongs to the TonB-dependent receptor family.</text>
</comment>
<accession>A0A4Q0XRH8</accession>
<evidence type="ECO:0000256" key="3">
    <source>
        <dbReference type="ARBA" id="ARBA00022452"/>
    </source>
</evidence>
<dbReference type="InterPro" id="IPR012910">
    <property type="entry name" value="Plug_dom"/>
</dbReference>
<dbReference type="PANTHER" id="PTHR30069">
    <property type="entry name" value="TONB-DEPENDENT OUTER MEMBRANE RECEPTOR"/>
    <property type="match status" value="1"/>
</dbReference>
<keyword evidence="3 10" id="KW-1134">Transmembrane beta strand</keyword>
<reference evidence="15 16" key="1">
    <citation type="submission" date="2017-10" db="EMBL/GenBank/DDBJ databases">
        <title>Genomics of the genus Arcobacter.</title>
        <authorList>
            <person name="Perez-Cataluna A."/>
            <person name="Figueras M.J."/>
        </authorList>
    </citation>
    <scope>NUCLEOTIDE SEQUENCE [LARGE SCALE GENOMIC DNA]</scope>
    <source>
        <strain evidence="15 16">CECT 8987</strain>
    </source>
</reference>
<dbReference type="SUPFAM" id="SSF56935">
    <property type="entry name" value="Porins"/>
    <property type="match status" value="1"/>
</dbReference>
<organism evidence="15 16">
    <name type="scientific">Candidatus Marinarcus aquaticus</name>
    <dbReference type="NCBI Taxonomy" id="2044504"/>
    <lineage>
        <taxon>Bacteria</taxon>
        <taxon>Pseudomonadati</taxon>
        <taxon>Campylobacterota</taxon>
        <taxon>Epsilonproteobacteria</taxon>
        <taxon>Campylobacterales</taxon>
        <taxon>Arcobacteraceae</taxon>
        <taxon>Candidatus Marinarcus</taxon>
    </lineage>
</organism>
<comment type="caution">
    <text evidence="15">The sequence shown here is derived from an EMBL/GenBank/DDBJ whole genome shotgun (WGS) entry which is preliminary data.</text>
</comment>
<keyword evidence="2 10" id="KW-0813">Transport</keyword>
<evidence type="ECO:0000256" key="4">
    <source>
        <dbReference type="ARBA" id="ARBA00022692"/>
    </source>
</evidence>
<evidence type="ECO:0000256" key="7">
    <source>
        <dbReference type="ARBA" id="ARBA00023136"/>
    </source>
</evidence>
<keyword evidence="4 10" id="KW-0812">Transmembrane</keyword>
<feature type="domain" description="TonB-dependent receptor-like beta-barrel" evidence="13">
    <location>
        <begin position="213"/>
        <end position="608"/>
    </location>
</feature>
<dbReference type="GO" id="GO:0015344">
    <property type="term" value="F:siderophore uptake transmembrane transporter activity"/>
    <property type="evidence" value="ECO:0007669"/>
    <property type="project" value="TreeGrafter"/>
</dbReference>
<evidence type="ECO:0000313" key="16">
    <source>
        <dbReference type="Proteomes" id="UP000290657"/>
    </source>
</evidence>
<evidence type="ECO:0000256" key="10">
    <source>
        <dbReference type="PROSITE-ProRule" id="PRU01360"/>
    </source>
</evidence>
<protein>
    <submittedName>
        <fullName evidence="15">TonB-dependent receptor</fullName>
    </submittedName>
</protein>
<dbReference type="EMBL" id="PDKN01000002">
    <property type="protein sequence ID" value="RXJ59936.1"/>
    <property type="molecule type" value="Genomic_DNA"/>
</dbReference>
<name>A0A4Q0XRH8_9BACT</name>
<dbReference type="OrthoDB" id="5337294at2"/>
<evidence type="ECO:0000256" key="5">
    <source>
        <dbReference type="ARBA" id="ARBA00022729"/>
    </source>
</evidence>
<evidence type="ECO:0000313" key="15">
    <source>
        <dbReference type="EMBL" id="RXJ59936.1"/>
    </source>
</evidence>
<dbReference type="PANTHER" id="PTHR30069:SF29">
    <property type="entry name" value="HEMOGLOBIN AND HEMOGLOBIN-HAPTOGLOBIN-BINDING PROTEIN 1-RELATED"/>
    <property type="match status" value="1"/>
</dbReference>